<dbReference type="EMBL" id="FNUY01000019">
    <property type="protein sequence ID" value="SEG82013.1"/>
    <property type="molecule type" value="Genomic_DNA"/>
</dbReference>
<evidence type="ECO:0000313" key="2">
    <source>
        <dbReference type="Proteomes" id="UP000236743"/>
    </source>
</evidence>
<dbReference type="AlphaFoldDB" id="A0A1H6DAY0"/>
<gene>
    <name evidence="1" type="ORF">SAMN04488115_11958</name>
</gene>
<dbReference type="OrthoDB" id="149585at2"/>
<sequence>MHDIPMEKRLDLSDPAMIRKSIRARAYRGYTAGLAPARVQANICILPRSHAEDFLLYCQRNPQPCLLLARSDVGDPFLTPQLAVAHARPPLCVTHAPSSMLVTDLRNASLASF</sequence>
<proteinExistence type="predicted"/>
<dbReference type="PANTHER" id="PTHR32022:SF10">
    <property type="entry name" value="D-GLUTAMATE CYCLASE, MITOCHONDRIAL"/>
    <property type="match status" value="1"/>
</dbReference>
<dbReference type="SUPFAM" id="SSF160920">
    <property type="entry name" value="PSTPO5379-like"/>
    <property type="match status" value="2"/>
</dbReference>
<dbReference type="Gene3D" id="3.40.1640.10">
    <property type="entry name" value="PSTPO5379-like"/>
    <property type="match status" value="1"/>
</dbReference>
<accession>A0A1H6DAY0</accession>
<dbReference type="GO" id="GO:0006536">
    <property type="term" value="P:glutamate metabolic process"/>
    <property type="evidence" value="ECO:0007669"/>
    <property type="project" value="TreeGrafter"/>
</dbReference>
<dbReference type="PANTHER" id="PTHR32022">
    <property type="entry name" value="D-GLUTAMATE CYCLASE, MITOCHONDRIAL"/>
    <property type="match status" value="1"/>
</dbReference>
<organism evidence="1 2">
    <name type="scientific">Bosea lathyri</name>
    <dbReference type="NCBI Taxonomy" id="1036778"/>
    <lineage>
        <taxon>Bacteria</taxon>
        <taxon>Pseudomonadati</taxon>
        <taxon>Pseudomonadota</taxon>
        <taxon>Alphaproteobacteria</taxon>
        <taxon>Hyphomicrobiales</taxon>
        <taxon>Boseaceae</taxon>
        <taxon>Bosea</taxon>
    </lineage>
</organism>
<name>A0A1H6DAY0_9HYPH</name>
<dbReference type="InterPro" id="IPR038021">
    <property type="entry name" value="Putative_hydro-lyase"/>
</dbReference>
<protein>
    <submittedName>
        <fullName evidence="1">Uncharacterized protein</fullName>
    </submittedName>
</protein>
<keyword evidence="2" id="KW-1185">Reference proteome</keyword>
<dbReference type="GO" id="GO:0047820">
    <property type="term" value="F:D-glutamate cyclase activity"/>
    <property type="evidence" value="ECO:0007669"/>
    <property type="project" value="TreeGrafter"/>
</dbReference>
<reference evidence="1 2" key="1">
    <citation type="submission" date="2016-10" db="EMBL/GenBank/DDBJ databases">
        <authorList>
            <person name="de Groot N.N."/>
        </authorList>
    </citation>
    <scope>NUCLEOTIDE SEQUENCE [LARGE SCALE GENOMIC DNA]</scope>
    <source>
        <strain evidence="1 2">DSM 26656</strain>
    </source>
</reference>
<evidence type="ECO:0000313" key="1">
    <source>
        <dbReference type="EMBL" id="SEG82013.1"/>
    </source>
</evidence>
<dbReference type="Proteomes" id="UP000236743">
    <property type="component" value="Unassembled WGS sequence"/>
</dbReference>